<dbReference type="SUPFAM" id="SSF52058">
    <property type="entry name" value="L domain-like"/>
    <property type="match status" value="1"/>
</dbReference>
<protein>
    <recommendedName>
        <fullName evidence="3">F-box domain-containing protein</fullName>
    </recommendedName>
</protein>
<organism evidence="1 2">
    <name type="scientific">Choanephora cucurbitarum</name>
    <dbReference type="NCBI Taxonomy" id="101091"/>
    <lineage>
        <taxon>Eukaryota</taxon>
        <taxon>Fungi</taxon>
        <taxon>Fungi incertae sedis</taxon>
        <taxon>Mucoromycota</taxon>
        <taxon>Mucoromycotina</taxon>
        <taxon>Mucoromycetes</taxon>
        <taxon>Mucorales</taxon>
        <taxon>Mucorineae</taxon>
        <taxon>Choanephoraceae</taxon>
        <taxon>Choanephoroideae</taxon>
        <taxon>Choanephora</taxon>
    </lineage>
</organism>
<sequence>MLQNLSFELQLCILEYVDPLALLQCQLVSQAWNRPARILFYRDVTLTDNFQFNRFVYALRDTPSNGLLVKRLTFYWGWEEILPKSKYRQQRMWHYIELITLTPNLESLSGCTIPTSVYSLFICLLQEGQWQRLSHLRDPHHRGYREYQGDDLSSTKPSRWEWYYYILSTMKDWFKTVALNATVLPSLGNELHCFSFAEDITRETRFVNAKSLSCVSFNGINISNLEDILALCPAVNSVWLDTSSFDTDKEGLHKLDPSIHVTKLQLHIDQIDKNSILYFHKKFPSVKQFELLLSYPVANRVTLRHKLQSEEIDMLAKYISRMDKFSLHVTGAQNGEDLHRFFQTYPWRGKKKFEMGDHSSYYVQVNHASFKVVFEKHRQDSTILRIGTDRFSTDFEEKNVNLLKTIDQLIIVDQTYSPPKPDEVYNRLLGRCQSITQLRLEKTRLSEWEMEETPPLITDLVLYDCSYIKKGLCDLSKKMTNLKNLHMWRTNTSRAGDVFRIYMPHTSFQRLFFENSNSCSVVILSIQIKSQENKKKRYYRRSEGRLTEITSKEYDGHVRKKKSACRVELVCKDIKLLEIKLEPNIHFKCEF</sequence>
<evidence type="ECO:0000313" key="2">
    <source>
        <dbReference type="Proteomes" id="UP000093000"/>
    </source>
</evidence>
<dbReference type="InterPro" id="IPR036047">
    <property type="entry name" value="F-box-like_dom_sf"/>
</dbReference>
<keyword evidence="2" id="KW-1185">Reference proteome</keyword>
<gene>
    <name evidence="1" type="ORF">A0J61_02257</name>
</gene>
<name>A0A1C7NMK5_9FUNG</name>
<dbReference type="InterPro" id="IPR032675">
    <property type="entry name" value="LRR_dom_sf"/>
</dbReference>
<dbReference type="SUPFAM" id="SSF81383">
    <property type="entry name" value="F-box domain"/>
    <property type="match status" value="1"/>
</dbReference>
<proteinExistence type="predicted"/>
<dbReference type="EMBL" id="LUGH01000082">
    <property type="protein sequence ID" value="OBZ89706.1"/>
    <property type="molecule type" value="Genomic_DNA"/>
</dbReference>
<dbReference type="AlphaFoldDB" id="A0A1C7NMK5"/>
<dbReference type="Proteomes" id="UP000093000">
    <property type="component" value="Unassembled WGS sequence"/>
</dbReference>
<reference evidence="1 2" key="1">
    <citation type="submission" date="2016-03" db="EMBL/GenBank/DDBJ databases">
        <title>Choanephora cucurbitarum.</title>
        <authorList>
            <person name="Min B."/>
            <person name="Park H."/>
            <person name="Park J.-H."/>
            <person name="Shin H.-D."/>
            <person name="Choi I.-G."/>
        </authorList>
    </citation>
    <scope>NUCLEOTIDE SEQUENCE [LARGE SCALE GENOMIC DNA]</scope>
    <source>
        <strain evidence="1 2">KUS-F28377</strain>
    </source>
</reference>
<evidence type="ECO:0008006" key="3">
    <source>
        <dbReference type="Google" id="ProtNLM"/>
    </source>
</evidence>
<comment type="caution">
    <text evidence="1">The sequence shown here is derived from an EMBL/GenBank/DDBJ whole genome shotgun (WGS) entry which is preliminary data.</text>
</comment>
<dbReference type="OrthoDB" id="2215093at2759"/>
<evidence type="ECO:0000313" key="1">
    <source>
        <dbReference type="EMBL" id="OBZ89706.1"/>
    </source>
</evidence>
<accession>A0A1C7NMK5</accession>
<dbReference type="InParanoid" id="A0A1C7NMK5"/>
<dbReference type="Gene3D" id="3.80.10.10">
    <property type="entry name" value="Ribonuclease Inhibitor"/>
    <property type="match status" value="1"/>
</dbReference>